<dbReference type="Proteomes" id="UP001164539">
    <property type="component" value="Chromosome 2"/>
</dbReference>
<keyword evidence="2" id="KW-1185">Reference proteome</keyword>
<proteinExistence type="predicted"/>
<organism evidence="1 2">
    <name type="scientific">Melia azedarach</name>
    <name type="common">Chinaberry tree</name>
    <dbReference type="NCBI Taxonomy" id="155640"/>
    <lineage>
        <taxon>Eukaryota</taxon>
        <taxon>Viridiplantae</taxon>
        <taxon>Streptophyta</taxon>
        <taxon>Embryophyta</taxon>
        <taxon>Tracheophyta</taxon>
        <taxon>Spermatophyta</taxon>
        <taxon>Magnoliopsida</taxon>
        <taxon>eudicotyledons</taxon>
        <taxon>Gunneridae</taxon>
        <taxon>Pentapetalae</taxon>
        <taxon>rosids</taxon>
        <taxon>malvids</taxon>
        <taxon>Sapindales</taxon>
        <taxon>Meliaceae</taxon>
        <taxon>Melia</taxon>
    </lineage>
</organism>
<accession>A0ACC1YNR3</accession>
<evidence type="ECO:0000313" key="1">
    <source>
        <dbReference type="EMBL" id="KAJ4725163.1"/>
    </source>
</evidence>
<evidence type="ECO:0000313" key="2">
    <source>
        <dbReference type="Proteomes" id="UP001164539"/>
    </source>
</evidence>
<sequence>MDRVSLVACINDMMRYFFKRPKFDDENFRCKGFIPWSGEEVDIETNKVFMDFLEMHLAKGVEDVKLEMQLLPLASTSPTQYSAPQIDSPTLRRNLFRTDNNAKTKDTLSYPEKSLTDDANVEDGDNAAISEEDEVHDADVASVDTINWSNDDIRDLVESDSAEDASLDLTTSDDSADGDELSDYSNGAEEFAAVDDDED</sequence>
<name>A0ACC1YNR3_MELAZ</name>
<comment type="caution">
    <text evidence="1">The sequence shown here is derived from an EMBL/GenBank/DDBJ whole genome shotgun (WGS) entry which is preliminary data.</text>
</comment>
<reference evidence="1 2" key="1">
    <citation type="journal article" date="2023" name="Science">
        <title>Complex scaffold remodeling in plant triterpene biosynthesis.</title>
        <authorList>
            <person name="De La Pena R."/>
            <person name="Hodgson H."/>
            <person name="Liu J.C."/>
            <person name="Stephenson M.J."/>
            <person name="Martin A.C."/>
            <person name="Owen C."/>
            <person name="Harkess A."/>
            <person name="Leebens-Mack J."/>
            <person name="Jimenez L.E."/>
            <person name="Osbourn A."/>
            <person name="Sattely E.S."/>
        </authorList>
    </citation>
    <scope>NUCLEOTIDE SEQUENCE [LARGE SCALE GENOMIC DNA]</scope>
    <source>
        <strain evidence="2">cv. JPN11</strain>
        <tissue evidence="1">Leaf</tissue>
    </source>
</reference>
<gene>
    <name evidence="1" type="ORF">OWV82_004072</name>
</gene>
<protein>
    <submittedName>
        <fullName evidence="1">Uncharacterized protein</fullName>
    </submittedName>
</protein>
<dbReference type="EMBL" id="CM051395">
    <property type="protein sequence ID" value="KAJ4725163.1"/>
    <property type="molecule type" value="Genomic_DNA"/>
</dbReference>